<protein>
    <submittedName>
        <fullName evidence="3">Uncharacterized protein</fullName>
    </submittedName>
</protein>
<dbReference type="EMBL" id="JAHYIQ010000017">
    <property type="protein sequence ID" value="KAK1124741.1"/>
    <property type="molecule type" value="Genomic_DNA"/>
</dbReference>
<dbReference type="Proteomes" id="UP001177670">
    <property type="component" value="Unassembled WGS sequence"/>
</dbReference>
<organism evidence="3 4">
    <name type="scientific">Melipona bicolor</name>
    <dbReference type="NCBI Taxonomy" id="60889"/>
    <lineage>
        <taxon>Eukaryota</taxon>
        <taxon>Metazoa</taxon>
        <taxon>Ecdysozoa</taxon>
        <taxon>Arthropoda</taxon>
        <taxon>Hexapoda</taxon>
        <taxon>Insecta</taxon>
        <taxon>Pterygota</taxon>
        <taxon>Neoptera</taxon>
        <taxon>Endopterygota</taxon>
        <taxon>Hymenoptera</taxon>
        <taxon>Apocrita</taxon>
        <taxon>Aculeata</taxon>
        <taxon>Apoidea</taxon>
        <taxon>Anthophila</taxon>
        <taxon>Apidae</taxon>
        <taxon>Melipona</taxon>
    </lineage>
</organism>
<keyword evidence="2" id="KW-0732">Signal</keyword>
<name>A0AA40FTK0_9HYME</name>
<evidence type="ECO:0000313" key="3">
    <source>
        <dbReference type="EMBL" id="KAK1124741.1"/>
    </source>
</evidence>
<feature type="chain" id="PRO_5041449701" evidence="2">
    <location>
        <begin position="23"/>
        <end position="143"/>
    </location>
</feature>
<evidence type="ECO:0000256" key="2">
    <source>
        <dbReference type="SAM" id="SignalP"/>
    </source>
</evidence>
<feature type="region of interest" description="Disordered" evidence="1">
    <location>
        <begin position="118"/>
        <end position="143"/>
    </location>
</feature>
<dbReference type="AlphaFoldDB" id="A0AA40FTK0"/>
<comment type="caution">
    <text evidence="3">The sequence shown here is derived from an EMBL/GenBank/DDBJ whole genome shotgun (WGS) entry which is preliminary data.</text>
</comment>
<reference evidence="3" key="1">
    <citation type="submission" date="2021-10" db="EMBL/GenBank/DDBJ databases">
        <title>Melipona bicolor Genome sequencing and assembly.</title>
        <authorList>
            <person name="Araujo N.S."/>
            <person name="Arias M.C."/>
        </authorList>
    </citation>
    <scope>NUCLEOTIDE SEQUENCE</scope>
    <source>
        <strain evidence="3">USP_2M_L1-L4_2017</strain>
        <tissue evidence="3">Whole body</tissue>
    </source>
</reference>
<feature type="signal peptide" evidence="2">
    <location>
        <begin position="1"/>
        <end position="22"/>
    </location>
</feature>
<proteinExistence type="predicted"/>
<sequence length="143" mass="16216">MNCASKLRIGHFTTLLLLAVLALNEQFSVKGAKEALRRRIWENAAKRTKKKEGGKETNEGYERREAEFVRFVAAGQTTPKPVRYSRLNLAEIHSLACSYRPLTFNYSPLIFQSSSSALVTGPSHRTDRLQETDSNKKETREIS</sequence>
<keyword evidence="4" id="KW-1185">Reference proteome</keyword>
<evidence type="ECO:0000313" key="4">
    <source>
        <dbReference type="Proteomes" id="UP001177670"/>
    </source>
</evidence>
<gene>
    <name evidence="3" type="ORF">K0M31_006103</name>
</gene>
<accession>A0AA40FTK0</accession>
<feature type="compositionally biased region" description="Basic and acidic residues" evidence="1">
    <location>
        <begin position="124"/>
        <end position="143"/>
    </location>
</feature>
<evidence type="ECO:0000256" key="1">
    <source>
        <dbReference type="SAM" id="MobiDB-lite"/>
    </source>
</evidence>